<name>A0A0M3IAF7_ASCLU</name>
<sequence length="84" mass="10201">MTATLYLQVKLLKREVEDRRGEFELDRLDYLEKSVNETDRLNCRSRFRTRFNLPLRRIATNVTWKRLKGMPYGMKIKENGFYPN</sequence>
<accession>A0A0M3IAF7</accession>
<dbReference type="WBParaSite" id="ALUE_0001455601-mRNA-1">
    <property type="protein sequence ID" value="ALUE_0001455601-mRNA-1"/>
    <property type="gene ID" value="ALUE_0001455601"/>
</dbReference>
<protein>
    <submittedName>
        <fullName evidence="2">Uncharacterized protein</fullName>
    </submittedName>
</protein>
<dbReference type="AlphaFoldDB" id="A0A0M3IAF7"/>
<dbReference type="Proteomes" id="UP000036681">
    <property type="component" value="Unplaced"/>
</dbReference>
<reference evidence="2" key="1">
    <citation type="submission" date="2017-02" db="UniProtKB">
        <authorList>
            <consortium name="WormBaseParasite"/>
        </authorList>
    </citation>
    <scope>IDENTIFICATION</scope>
</reference>
<evidence type="ECO:0000313" key="2">
    <source>
        <dbReference type="WBParaSite" id="ALUE_0001455601-mRNA-1"/>
    </source>
</evidence>
<organism evidence="1 2">
    <name type="scientific">Ascaris lumbricoides</name>
    <name type="common">Giant roundworm</name>
    <dbReference type="NCBI Taxonomy" id="6252"/>
    <lineage>
        <taxon>Eukaryota</taxon>
        <taxon>Metazoa</taxon>
        <taxon>Ecdysozoa</taxon>
        <taxon>Nematoda</taxon>
        <taxon>Chromadorea</taxon>
        <taxon>Rhabditida</taxon>
        <taxon>Spirurina</taxon>
        <taxon>Ascaridomorpha</taxon>
        <taxon>Ascaridoidea</taxon>
        <taxon>Ascarididae</taxon>
        <taxon>Ascaris</taxon>
    </lineage>
</organism>
<keyword evidence="1" id="KW-1185">Reference proteome</keyword>
<proteinExistence type="predicted"/>
<evidence type="ECO:0000313" key="1">
    <source>
        <dbReference type="Proteomes" id="UP000036681"/>
    </source>
</evidence>